<protein>
    <recommendedName>
        <fullName evidence="4">Peptide methionine sulfoxide reductase MsrA</fullName>
        <shortName evidence="4">Protein-methionine-S-oxide reductase</shortName>
        <ecNumber evidence="4">1.8.4.11</ecNumber>
    </recommendedName>
    <alternativeName>
        <fullName evidence="4">Peptide-methionine (S)-S-oxide reductase</fullName>
        <shortName evidence="4">Peptide Met(O) reductase</shortName>
    </alternativeName>
</protein>
<evidence type="ECO:0000256" key="4">
    <source>
        <dbReference type="HAMAP-Rule" id="MF_01401"/>
    </source>
</evidence>
<organism evidence="6 7">
    <name type="scientific">Candidatus Komeilibacteria bacterium RIFCSPHIGHO2_01_FULL_52_14</name>
    <dbReference type="NCBI Taxonomy" id="1798549"/>
    <lineage>
        <taxon>Bacteria</taxon>
        <taxon>Candidatus Komeiliibacteriota</taxon>
    </lineage>
</organism>
<dbReference type="InterPro" id="IPR036509">
    <property type="entry name" value="Met_Sox_Rdtase_MsrA_sf"/>
</dbReference>
<dbReference type="HAMAP" id="MF_01401">
    <property type="entry name" value="MsrA"/>
    <property type="match status" value="1"/>
</dbReference>
<dbReference type="NCBIfam" id="TIGR00401">
    <property type="entry name" value="msrA"/>
    <property type="match status" value="1"/>
</dbReference>
<evidence type="ECO:0000256" key="3">
    <source>
        <dbReference type="ARBA" id="ARBA00048782"/>
    </source>
</evidence>
<dbReference type="AlphaFoldDB" id="A0A1G2BKI3"/>
<accession>A0A1G2BKI3</accession>
<proteinExistence type="inferred from homology"/>
<dbReference type="InterPro" id="IPR002569">
    <property type="entry name" value="Met_Sox_Rdtase_MsrA_dom"/>
</dbReference>
<dbReference type="SUPFAM" id="SSF55068">
    <property type="entry name" value="Peptide methionine sulfoxide reductase"/>
    <property type="match status" value="1"/>
</dbReference>
<evidence type="ECO:0000313" key="7">
    <source>
        <dbReference type="Proteomes" id="UP000177817"/>
    </source>
</evidence>
<evidence type="ECO:0000256" key="1">
    <source>
        <dbReference type="ARBA" id="ARBA00023002"/>
    </source>
</evidence>
<dbReference type="Gene3D" id="3.30.1060.10">
    <property type="entry name" value="Peptide methionine sulphoxide reductase MsrA"/>
    <property type="match status" value="1"/>
</dbReference>
<feature type="active site" evidence="4">
    <location>
        <position position="18"/>
    </location>
</feature>
<dbReference type="EC" id="1.8.4.11" evidence="4"/>
<evidence type="ECO:0000313" key="6">
    <source>
        <dbReference type="EMBL" id="OGY89612.1"/>
    </source>
</evidence>
<comment type="caution">
    <text evidence="6">The sequence shown here is derived from an EMBL/GenBank/DDBJ whole genome shotgun (WGS) entry which is preliminary data.</text>
</comment>
<dbReference type="EMBL" id="MHKK01000029">
    <property type="protein sequence ID" value="OGY89612.1"/>
    <property type="molecule type" value="Genomic_DNA"/>
</dbReference>
<keyword evidence="1 4" id="KW-0560">Oxidoreductase</keyword>
<reference evidence="6 7" key="1">
    <citation type="journal article" date="2016" name="Nat. Commun.">
        <title>Thousands of microbial genomes shed light on interconnected biogeochemical processes in an aquifer system.</title>
        <authorList>
            <person name="Anantharaman K."/>
            <person name="Brown C.T."/>
            <person name="Hug L.A."/>
            <person name="Sharon I."/>
            <person name="Castelle C.J."/>
            <person name="Probst A.J."/>
            <person name="Thomas B.C."/>
            <person name="Singh A."/>
            <person name="Wilkins M.J."/>
            <person name="Karaoz U."/>
            <person name="Brodie E.L."/>
            <person name="Williams K.H."/>
            <person name="Hubbard S.S."/>
            <person name="Banfield J.F."/>
        </authorList>
    </citation>
    <scope>NUCLEOTIDE SEQUENCE [LARGE SCALE GENOMIC DNA]</scope>
</reference>
<dbReference type="GO" id="GO:0033744">
    <property type="term" value="F:L-methionine:thioredoxin-disulfide S-oxidoreductase activity"/>
    <property type="evidence" value="ECO:0007669"/>
    <property type="project" value="RHEA"/>
</dbReference>
<dbReference type="Proteomes" id="UP000177817">
    <property type="component" value="Unassembled WGS sequence"/>
</dbReference>
<dbReference type="GO" id="GO:0008113">
    <property type="term" value="F:peptide-methionine (S)-S-oxide reductase activity"/>
    <property type="evidence" value="ECO:0007669"/>
    <property type="project" value="UniProtKB-UniRule"/>
</dbReference>
<dbReference type="Pfam" id="PF01625">
    <property type="entry name" value="PMSR"/>
    <property type="match status" value="1"/>
</dbReference>
<evidence type="ECO:0000259" key="5">
    <source>
        <dbReference type="Pfam" id="PF01625"/>
    </source>
</evidence>
<evidence type="ECO:0000256" key="2">
    <source>
        <dbReference type="ARBA" id="ARBA00047806"/>
    </source>
</evidence>
<name>A0A1G2BKI3_9BACT</name>
<comment type="function">
    <text evidence="4">Has an important function as a repair enzyme for proteins that have been inactivated by oxidation. Catalyzes the reversible oxidation-reduction of methionine sulfoxide in proteins to methionine.</text>
</comment>
<comment type="similarity">
    <text evidence="4">Belongs to the MsrA Met sulfoxide reductase family.</text>
</comment>
<sequence length="185" mass="21088">MRQEEKKHYESATFGGGCFWCTEAIFQRLKGVVSVSSGYAGGSKEKPSYEEVCSGTTGHAEVVRILFDPKIITYRDLLEIFFATHDPTTVNRQGNDVGAQYRSAILYENEAQKKAAEKIIKEINEKGAFAKPIVTELAPLEQFYEAEQYHRDYYNANRGQPYCSFVIAPKLEKFKKKFASMLREE</sequence>
<dbReference type="PANTHER" id="PTHR43774:SF1">
    <property type="entry name" value="PEPTIDE METHIONINE SULFOXIDE REDUCTASE MSRA 2"/>
    <property type="match status" value="1"/>
</dbReference>
<gene>
    <name evidence="4" type="primary">msrA</name>
    <name evidence="6" type="ORF">A2677_00945</name>
</gene>
<dbReference type="PANTHER" id="PTHR43774">
    <property type="entry name" value="PEPTIDE METHIONINE SULFOXIDE REDUCTASE"/>
    <property type="match status" value="1"/>
</dbReference>
<comment type="catalytic activity">
    <reaction evidence="2 4">
        <text>L-methionyl-[protein] + [thioredoxin]-disulfide + H2O = L-methionyl-(S)-S-oxide-[protein] + [thioredoxin]-dithiol</text>
        <dbReference type="Rhea" id="RHEA:14217"/>
        <dbReference type="Rhea" id="RHEA-COMP:10698"/>
        <dbReference type="Rhea" id="RHEA-COMP:10700"/>
        <dbReference type="Rhea" id="RHEA-COMP:12313"/>
        <dbReference type="Rhea" id="RHEA-COMP:12315"/>
        <dbReference type="ChEBI" id="CHEBI:15377"/>
        <dbReference type="ChEBI" id="CHEBI:16044"/>
        <dbReference type="ChEBI" id="CHEBI:29950"/>
        <dbReference type="ChEBI" id="CHEBI:44120"/>
        <dbReference type="ChEBI" id="CHEBI:50058"/>
        <dbReference type="EC" id="1.8.4.11"/>
    </reaction>
</comment>
<feature type="domain" description="Peptide methionine sulphoxide reductase MsrA" evidence="5">
    <location>
        <begin position="12"/>
        <end position="163"/>
    </location>
</feature>
<comment type="catalytic activity">
    <reaction evidence="3 4">
        <text>[thioredoxin]-disulfide + L-methionine + H2O = L-methionine (S)-S-oxide + [thioredoxin]-dithiol</text>
        <dbReference type="Rhea" id="RHEA:19993"/>
        <dbReference type="Rhea" id="RHEA-COMP:10698"/>
        <dbReference type="Rhea" id="RHEA-COMP:10700"/>
        <dbReference type="ChEBI" id="CHEBI:15377"/>
        <dbReference type="ChEBI" id="CHEBI:29950"/>
        <dbReference type="ChEBI" id="CHEBI:50058"/>
        <dbReference type="ChEBI" id="CHEBI:57844"/>
        <dbReference type="ChEBI" id="CHEBI:58772"/>
        <dbReference type="EC" id="1.8.4.11"/>
    </reaction>
</comment>